<sequence>MSRSASSSAPMLTFASADARALLHHCSTLHQCYFAQNTSQAPAIFQMSPRATGAQGASRFPPPASPTPCGEDPRTSSWMDNMEDPQGARAALSAALERPHICRALHQGFVTPLLPMGFTLKIELKDSWDDGGYVGLCGLEVWEAVGGRCEIDGGRFFAVPHSIRDLRGMQDDARTPDKLLDGVNDGSSAHSWLAPRQPDGRPNIIFIPFDKPFMLSLLKFWNYRRTPNRGAAHVAISLDDAIVYDGLLARAPPLEPVSRDFCQSIIFDNNPKVLEAEGPNVRVVDESDFGREVQLFERSVRVEWRGGGGRGASEQGRPATAVVNAGYGI</sequence>
<evidence type="ECO:0000313" key="3">
    <source>
        <dbReference type="EMBL" id="CAD7701826.1"/>
    </source>
</evidence>
<dbReference type="EMBL" id="CAJHUC010001640">
    <property type="protein sequence ID" value="CAD7701826.1"/>
    <property type="molecule type" value="Genomic_DNA"/>
</dbReference>
<reference evidence="3" key="1">
    <citation type="submission" date="2020-12" db="EMBL/GenBank/DDBJ databases">
        <authorList>
            <person name="Iha C."/>
        </authorList>
    </citation>
    <scope>NUCLEOTIDE SEQUENCE</scope>
</reference>
<organism evidence="3 4">
    <name type="scientific">Ostreobium quekettii</name>
    <dbReference type="NCBI Taxonomy" id="121088"/>
    <lineage>
        <taxon>Eukaryota</taxon>
        <taxon>Viridiplantae</taxon>
        <taxon>Chlorophyta</taxon>
        <taxon>core chlorophytes</taxon>
        <taxon>Ulvophyceae</taxon>
        <taxon>TCBD clade</taxon>
        <taxon>Bryopsidales</taxon>
        <taxon>Ostreobineae</taxon>
        <taxon>Ostreobiaceae</taxon>
        <taxon>Ostreobium</taxon>
    </lineage>
</organism>
<protein>
    <recommendedName>
        <fullName evidence="2">KATNIP domain-containing protein</fullName>
    </recommendedName>
</protein>
<feature type="domain" description="KATNIP" evidence="2">
    <location>
        <begin position="103"/>
        <end position="250"/>
    </location>
</feature>
<dbReference type="InterPro" id="IPR026704">
    <property type="entry name" value="KATNIP"/>
</dbReference>
<evidence type="ECO:0000313" key="4">
    <source>
        <dbReference type="Proteomes" id="UP000708148"/>
    </source>
</evidence>
<dbReference type="Proteomes" id="UP000708148">
    <property type="component" value="Unassembled WGS sequence"/>
</dbReference>
<dbReference type="Pfam" id="PF14652">
    <property type="entry name" value="DUF4457"/>
    <property type="match status" value="1"/>
</dbReference>
<comment type="caution">
    <text evidence="3">The sequence shown here is derived from an EMBL/GenBank/DDBJ whole genome shotgun (WGS) entry which is preliminary data.</text>
</comment>
<name>A0A8S1J7F5_9CHLO</name>
<dbReference type="PANTHER" id="PTHR21534:SF0">
    <property type="entry name" value="KATANIN-INTERACTING PROTEIN"/>
    <property type="match status" value="1"/>
</dbReference>
<dbReference type="AlphaFoldDB" id="A0A8S1J7F5"/>
<dbReference type="PANTHER" id="PTHR21534">
    <property type="entry name" value="KATANIN-INTERACTING PROTEIN"/>
    <property type="match status" value="1"/>
</dbReference>
<feature type="region of interest" description="Disordered" evidence="1">
    <location>
        <begin position="51"/>
        <end position="75"/>
    </location>
</feature>
<accession>A0A8S1J7F5</accession>
<evidence type="ECO:0000256" key="1">
    <source>
        <dbReference type="SAM" id="MobiDB-lite"/>
    </source>
</evidence>
<evidence type="ECO:0000259" key="2">
    <source>
        <dbReference type="Pfam" id="PF14652"/>
    </source>
</evidence>
<dbReference type="OrthoDB" id="304622at2759"/>
<proteinExistence type="predicted"/>
<dbReference type="InterPro" id="IPR027859">
    <property type="entry name" value="KATNIP_dom"/>
</dbReference>
<keyword evidence="4" id="KW-1185">Reference proteome</keyword>
<gene>
    <name evidence="3" type="ORF">OSTQU699_LOCUS7183</name>
</gene>